<dbReference type="InterPro" id="IPR024167">
    <property type="entry name" value="Cytochrome_c4-like"/>
</dbReference>
<evidence type="ECO:0000256" key="7">
    <source>
        <dbReference type="ARBA" id="ARBA00023004"/>
    </source>
</evidence>
<comment type="subcellular location">
    <subcellularLocation>
        <location evidence="1">Periplasm</location>
    </subcellularLocation>
</comment>
<feature type="binding site" description="covalent" evidence="8">
    <location>
        <position position="48"/>
    </location>
    <ligand>
        <name>heme c</name>
        <dbReference type="ChEBI" id="CHEBI:61717"/>
        <label>1</label>
    </ligand>
</feature>
<keyword evidence="2" id="KW-0813">Transport</keyword>
<feature type="domain" description="Cytochrome c" evidence="11">
    <location>
        <begin position="35"/>
        <end position="120"/>
    </location>
</feature>
<feature type="binding site" description="axial binding residue" evidence="9">
    <location>
        <position position="52"/>
    </location>
    <ligand>
        <name>heme c</name>
        <dbReference type="ChEBI" id="CHEBI:61717"/>
        <label>1</label>
    </ligand>
    <ligandPart>
        <name>Fe</name>
        <dbReference type="ChEBI" id="CHEBI:18248"/>
    </ligandPart>
</feature>
<dbReference type="RefSeq" id="WP_183966600.1">
    <property type="nucleotide sequence ID" value="NZ_BAABEW010000001.1"/>
</dbReference>
<dbReference type="InterPro" id="IPR036909">
    <property type="entry name" value="Cyt_c-like_dom_sf"/>
</dbReference>
<feature type="domain" description="Cytochrome c" evidence="11">
    <location>
        <begin position="130"/>
        <end position="218"/>
    </location>
</feature>
<feature type="binding site" description="covalent" evidence="8">
    <location>
        <position position="154"/>
    </location>
    <ligand>
        <name>heme c</name>
        <dbReference type="ChEBI" id="CHEBI:61717"/>
        <label>2</label>
    </ligand>
</feature>
<keyword evidence="5" id="KW-0574">Periplasm</keyword>
<evidence type="ECO:0000256" key="9">
    <source>
        <dbReference type="PIRSR" id="PIRSR000005-2"/>
    </source>
</evidence>
<evidence type="ECO:0000256" key="2">
    <source>
        <dbReference type="ARBA" id="ARBA00022448"/>
    </source>
</evidence>
<evidence type="ECO:0000256" key="3">
    <source>
        <dbReference type="ARBA" id="ARBA00022617"/>
    </source>
</evidence>
<keyword evidence="6" id="KW-0249">Electron transport</keyword>
<dbReference type="GO" id="GO:0009055">
    <property type="term" value="F:electron transfer activity"/>
    <property type="evidence" value="ECO:0007669"/>
    <property type="project" value="InterPro"/>
</dbReference>
<dbReference type="GO" id="GO:0042597">
    <property type="term" value="C:periplasmic space"/>
    <property type="evidence" value="ECO:0007669"/>
    <property type="project" value="UniProtKB-SubCell"/>
</dbReference>
<dbReference type="PIRSF" id="PIRSF000005">
    <property type="entry name" value="Cytochrome_c4"/>
    <property type="match status" value="1"/>
</dbReference>
<evidence type="ECO:0000256" key="5">
    <source>
        <dbReference type="ARBA" id="ARBA00022764"/>
    </source>
</evidence>
<comment type="PTM">
    <text evidence="8">Binds 2 heme c groups covalently per subunit.</text>
</comment>
<evidence type="ECO:0000313" key="12">
    <source>
        <dbReference type="EMBL" id="MBB5271858.1"/>
    </source>
</evidence>
<evidence type="ECO:0000256" key="10">
    <source>
        <dbReference type="SAM" id="SignalP"/>
    </source>
</evidence>
<dbReference type="PANTHER" id="PTHR33751">
    <property type="entry name" value="CBB3-TYPE CYTOCHROME C OXIDASE SUBUNIT FIXP"/>
    <property type="match status" value="1"/>
</dbReference>
<dbReference type="Proteomes" id="UP000532440">
    <property type="component" value="Unassembled WGS sequence"/>
</dbReference>
<keyword evidence="3 8" id="KW-0349">Heme</keyword>
<proteinExistence type="predicted"/>
<evidence type="ECO:0000256" key="4">
    <source>
        <dbReference type="ARBA" id="ARBA00022723"/>
    </source>
</evidence>
<dbReference type="SUPFAM" id="SSF46626">
    <property type="entry name" value="Cytochrome c"/>
    <property type="match status" value="2"/>
</dbReference>
<accession>A0A7W8M8J5</accession>
<dbReference type="GO" id="GO:0020037">
    <property type="term" value="F:heme binding"/>
    <property type="evidence" value="ECO:0007669"/>
    <property type="project" value="InterPro"/>
</dbReference>
<evidence type="ECO:0000256" key="8">
    <source>
        <dbReference type="PIRSR" id="PIRSR000005-1"/>
    </source>
</evidence>
<comment type="caution">
    <text evidence="12">The sequence shown here is derived from an EMBL/GenBank/DDBJ whole genome shotgun (WGS) entry which is preliminary data.</text>
</comment>
<keyword evidence="7 9" id="KW-0408">Iron</keyword>
<dbReference type="PROSITE" id="PS51007">
    <property type="entry name" value="CYTC"/>
    <property type="match status" value="2"/>
</dbReference>
<dbReference type="InterPro" id="IPR050597">
    <property type="entry name" value="Cytochrome_c_Oxidase_Subunit"/>
</dbReference>
<gene>
    <name evidence="12" type="ORF">HNQ70_001868</name>
</gene>
<name>A0A7W8M8J5_9BURK</name>
<feature type="binding site" description="axial binding residue" evidence="9">
    <location>
        <position position="97"/>
    </location>
    <ligand>
        <name>heme c</name>
        <dbReference type="ChEBI" id="CHEBI:61717"/>
        <label>1</label>
    </ligand>
    <ligandPart>
        <name>Fe</name>
        <dbReference type="ChEBI" id="CHEBI:18248"/>
    </ligandPart>
</feature>
<feature type="binding site" description="covalent" evidence="8">
    <location>
        <position position="51"/>
    </location>
    <ligand>
        <name>heme c</name>
        <dbReference type="ChEBI" id="CHEBI:61717"/>
        <label>1</label>
    </ligand>
</feature>
<organism evidence="12 13">
    <name type="scientific">Quisquiliibacterium transsilvanicum</name>
    <dbReference type="NCBI Taxonomy" id="1549638"/>
    <lineage>
        <taxon>Bacteria</taxon>
        <taxon>Pseudomonadati</taxon>
        <taxon>Pseudomonadota</taxon>
        <taxon>Betaproteobacteria</taxon>
        <taxon>Burkholderiales</taxon>
        <taxon>Burkholderiaceae</taxon>
        <taxon>Quisquiliibacterium</taxon>
    </lineage>
</organism>
<feature type="binding site" description="axial binding residue" evidence="9">
    <location>
        <position position="195"/>
    </location>
    <ligand>
        <name>heme c</name>
        <dbReference type="ChEBI" id="CHEBI:61717"/>
        <label>2</label>
    </ligand>
    <ligandPart>
        <name>Fe</name>
        <dbReference type="ChEBI" id="CHEBI:18248"/>
    </ligandPart>
</feature>
<feature type="binding site" description="covalent" evidence="8">
    <location>
        <position position="151"/>
    </location>
    <ligand>
        <name>heme c</name>
        <dbReference type="ChEBI" id="CHEBI:61717"/>
        <label>2</label>
    </ligand>
</feature>
<sequence length="218" mass="22614">MKATVQFGSGSVRAAALALVLAASGVQAQSGPAKVDLAKGEAISSQVCVACHAADGNSPTPANPKLAGQHADYLYKQLMDFKVKQGAKEAARANAIMAGFAAGLSDEDMRNVSAYLSKQALKPAAAANKDIVELGQKIYRGGIAAKNVPACAGCHSPNGAGIPSQYPRLAGQYAEYTDAQLVAFRQGLRKNSTQMTDIAARMSDVEIKAVSEYIAGLR</sequence>
<feature type="chain" id="PRO_5030635060" evidence="10">
    <location>
        <begin position="29"/>
        <end position="218"/>
    </location>
</feature>
<evidence type="ECO:0000256" key="1">
    <source>
        <dbReference type="ARBA" id="ARBA00004418"/>
    </source>
</evidence>
<protein>
    <submittedName>
        <fullName evidence="12">Cytochrome c553</fullName>
    </submittedName>
</protein>
<dbReference type="AlphaFoldDB" id="A0A7W8M8J5"/>
<dbReference type="EMBL" id="JACHGB010000003">
    <property type="protein sequence ID" value="MBB5271858.1"/>
    <property type="molecule type" value="Genomic_DNA"/>
</dbReference>
<feature type="binding site" description="axial binding residue" evidence="9">
    <location>
        <position position="155"/>
    </location>
    <ligand>
        <name>heme c</name>
        <dbReference type="ChEBI" id="CHEBI:61717"/>
        <label>2</label>
    </ligand>
    <ligandPart>
        <name>Fe</name>
        <dbReference type="ChEBI" id="CHEBI:18248"/>
    </ligandPart>
</feature>
<dbReference type="PANTHER" id="PTHR33751:SF9">
    <property type="entry name" value="CYTOCHROME C4"/>
    <property type="match status" value="1"/>
</dbReference>
<dbReference type="GO" id="GO:0005506">
    <property type="term" value="F:iron ion binding"/>
    <property type="evidence" value="ECO:0007669"/>
    <property type="project" value="InterPro"/>
</dbReference>
<dbReference type="InterPro" id="IPR009056">
    <property type="entry name" value="Cyt_c-like_dom"/>
</dbReference>
<reference evidence="12 13" key="1">
    <citation type="submission" date="2020-08" db="EMBL/GenBank/DDBJ databases">
        <title>Genomic Encyclopedia of Type Strains, Phase IV (KMG-IV): sequencing the most valuable type-strain genomes for metagenomic binning, comparative biology and taxonomic classification.</title>
        <authorList>
            <person name="Goeker M."/>
        </authorList>
    </citation>
    <scope>NUCLEOTIDE SEQUENCE [LARGE SCALE GENOMIC DNA]</scope>
    <source>
        <strain evidence="12 13">DSM 29781</strain>
    </source>
</reference>
<evidence type="ECO:0000313" key="13">
    <source>
        <dbReference type="Proteomes" id="UP000532440"/>
    </source>
</evidence>
<keyword evidence="13" id="KW-1185">Reference proteome</keyword>
<keyword evidence="4 9" id="KW-0479">Metal-binding</keyword>
<feature type="signal peptide" evidence="10">
    <location>
        <begin position="1"/>
        <end position="28"/>
    </location>
</feature>
<keyword evidence="10" id="KW-0732">Signal</keyword>
<evidence type="ECO:0000256" key="6">
    <source>
        <dbReference type="ARBA" id="ARBA00022982"/>
    </source>
</evidence>
<dbReference type="Gene3D" id="1.10.760.10">
    <property type="entry name" value="Cytochrome c-like domain"/>
    <property type="match status" value="2"/>
</dbReference>
<dbReference type="Pfam" id="PF00034">
    <property type="entry name" value="Cytochrom_C"/>
    <property type="match status" value="2"/>
</dbReference>
<dbReference type="InterPro" id="IPR008168">
    <property type="entry name" value="Cyt_C_IC"/>
</dbReference>
<evidence type="ECO:0000259" key="11">
    <source>
        <dbReference type="PROSITE" id="PS51007"/>
    </source>
</evidence>
<dbReference type="PRINTS" id="PR00605">
    <property type="entry name" value="CYTCHROMECIC"/>
</dbReference>